<evidence type="ECO:0000313" key="3">
    <source>
        <dbReference type="Proteomes" id="UP000077266"/>
    </source>
</evidence>
<keyword evidence="1" id="KW-0732">Signal</keyword>
<dbReference type="EMBL" id="KV425883">
    <property type="protein sequence ID" value="KZW03435.1"/>
    <property type="molecule type" value="Genomic_DNA"/>
</dbReference>
<name>A0A165QD41_EXIGL</name>
<evidence type="ECO:0000256" key="1">
    <source>
        <dbReference type="SAM" id="SignalP"/>
    </source>
</evidence>
<dbReference type="InParanoid" id="A0A165QD41"/>
<feature type="signal peptide" evidence="1">
    <location>
        <begin position="1"/>
        <end position="21"/>
    </location>
</feature>
<feature type="chain" id="PRO_5007864883" evidence="1">
    <location>
        <begin position="22"/>
        <end position="352"/>
    </location>
</feature>
<organism evidence="2 3">
    <name type="scientific">Exidia glandulosa HHB12029</name>
    <dbReference type="NCBI Taxonomy" id="1314781"/>
    <lineage>
        <taxon>Eukaryota</taxon>
        <taxon>Fungi</taxon>
        <taxon>Dikarya</taxon>
        <taxon>Basidiomycota</taxon>
        <taxon>Agaricomycotina</taxon>
        <taxon>Agaricomycetes</taxon>
        <taxon>Auriculariales</taxon>
        <taxon>Exidiaceae</taxon>
        <taxon>Exidia</taxon>
    </lineage>
</organism>
<gene>
    <name evidence="2" type="ORF">EXIGLDRAFT_828364</name>
</gene>
<reference evidence="2 3" key="1">
    <citation type="journal article" date="2016" name="Mol. Biol. Evol.">
        <title>Comparative Genomics of Early-Diverging Mushroom-Forming Fungi Provides Insights into the Origins of Lignocellulose Decay Capabilities.</title>
        <authorList>
            <person name="Nagy L.G."/>
            <person name="Riley R."/>
            <person name="Tritt A."/>
            <person name="Adam C."/>
            <person name="Daum C."/>
            <person name="Floudas D."/>
            <person name="Sun H."/>
            <person name="Yadav J.S."/>
            <person name="Pangilinan J."/>
            <person name="Larsson K.H."/>
            <person name="Matsuura K."/>
            <person name="Barry K."/>
            <person name="Labutti K."/>
            <person name="Kuo R."/>
            <person name="Ohm R.A."/>
            <person name="Bhattacharya S.S."/>
            <person name="Shirouzu T."/>
            <person name="Yoshinaga Y."/>
            <person name="Martin F.M."/>
            <person name="Grigoriev I.V."/>
            <person name="Hibbett D.S."/>
        </authorList>
    </citation>
    <scope>NUCLEOTIDE SEQUENCE [LARGE SCALE GENOMIC DNA]</scope>
    <source>
        <strain evidence="2 3">HHB12029</strain>
    </source>
</reference>
<dbReference type="OrthoDB" id="3023191at2759"/>
<dbReference type="Proteomes" id="UP000077266">
    <property type="component" value="Unassembled WGS sequence"/>
</dbReference>
<sequence length="352" mass="37726">MKFQGALSATLLLVPAYHASALPVRVPGISIARKDIVVPDIVRGNATSHDLARAIADAEEQELEKRGLIKFIFGLGLPLLGVSGQTAMAVGGIVEAGFGAAIKCRGAVFTFDCLDAVADTAMAVWDSGFLPNNGIPNNGNPLPAHPDRRALVQYSYDFTHARTGLKASVVHTQHLPLGNHTTIGAMLMARSNASEWAQAYTREYSGTHRVVVTHRRINAATEEGDDNGTLHQLRAVHSTIRTGASKRVEESDEGVVLDYLWNDASQTQWNIDHQSDQSTFASRAGNTMYDTFVDGNNNDIIASCCTVGSFDPAAGEGSFELENEGVMAFGWNNQPFGFNGRAGGWVSGCSTF</sequence>
<accession>A0A165QD41</accession>
<keyword evidence="3" id="KW-1185">Reference proteome</keyword>
<dbReference type="AlphaFoldDB" id="A0A165QD41"/>
<protein>
    <submittedName>
        <fullName evidence="2">Uncharacterized protein</fullName>
    </submittedName>
</protein>
<evidence type="ECO:0000313" key="2">
    <source>
        <dbReference type="EMBL" id="KZW03435.1"/>
    </source>
</evidence>
<proteinExistence type="predicted"/>